<name>A0ACB9GSA7_9ASTR</name>
<proteinExistence type="predicted"/>
<evidence type="ECO:0000313" key="1">
    <source>
        <dbReference type="EMBL" id="KAI3786096.1"/>
    </source>
</evidence>
<dbReference type="EMBL" id="CM042031">
    <property type="protein sequence ID" value="KAI3786096.1"/>
    <property type="molecule type" value="Genomic_DNA"/>
</dbReference>
<gene>
    <name evidence="1" type="ORF">L1987_45223</name>
</gene>
<accession>A0ACB9GSA7</accession>
<dbReference type="Proteomes" id="UP001056120">
    <property type="component" value="Linkage Group LG14"/>
</dbReference>
<comment type="caution">
    <text evidence="1">The sequence shown here is derived from an EMBL/GenBank/DDBJ whole genome shotgun (WGS) entry which is preliminary data.</text>
</comment>
<reference evidence="2" key="1">
    <citation type="journal article" date="2022" name="Mol. Ecol. Resour.">
        <title>The genomes of chicory, endive, great burdock and yacon provide insights into Asteraceae palaeo-polyploidization history and plant inulin production.</title>
        <authorList>
            <person name="Fan W."/>
            <person name="Wang S."/>
            <person name="Wang H."/>
            <person name="Wang A."/>
            <person name="Jiang F."/>
            <person name="Liu H."/>
            <person name="Zhao H."/>
            <person name="Xu D."/>
            <person name="Zhang Y."/>
        </authorList>
    </citation>
    <scope>NUCLEOTIDE SEQUENCE [LARGE SCALE GENOMIC DNA]</scope>
    <source>
        <strain evidence="2">cv. Yunnan</strain>
    </source>
</reference>
<sequence>MKAFNAAVLKAMEVIHSETASPALSGFGRSPVVRQLRVTDSPFPVNNVDEDNHVDEAAERFISRFYNDLRRQKRISGYCCESGRAFGALCSQMGSLSKGSSEQLAITIDSESGRLFDKAETVEDKGHIPV</sequence>
<evidence type="ECO:0000313" key="2">
    <source>
        <dbReference type="Proteomes" id="UP001056120"/>
    </source>
</evidence>
<reference evidence="1 2" key="2">
    <citation type="journal article" date="2022" name="Mol. Ecol. Resour.">
        <title>The genomes of chicory, endive, great burdock and yacon provide insights into Asteraceae paleo-polyploidization history and plant inulin production.</title>
        <authorList>
            <person name="Fan W."/>
            <person name="Wang S."/>
            <person name="Wang H."/>
            <person name="Wang A."/>
            <person name="Jiang F."/>
            <person name="Liu H."/>
            <person name="Zhao H."/>
            <person name="Xu D."/>
            <person name="Zhang Y."/>
        </authorList>
    </citation>
    <scope>NUCLEOTIDE SEQUENCE [LARGE SCALE GENOMIC DNA]</scope>
    <source>
        <strain evidence="2">cv. Yunnan</strain>
        <tissue evidence="1">Leaves</tissue>
    </source>
</reference>
<organism evidence="1 2">
    <name type="scientific">Smallanthus sonchifolius</name>
    <dbReference type="NCBI Taxonomy" id="185202"/>
    <lineage>
        <taxon>Eukaryota</taxon>
        <taxon>Viridiplantae</taxon>
        <taxon>Streptophyta</taxon>
        <taxon>Embryophyta</taxon>
        <taxon>Tracheophyta</taxon>
        <taxon>Spermatophyta</taxon>
        <taxon>Magnoliopsida</taxon>
        <taxon>eudicotyledons</taxon>
        <taxon>Gunneridae</taxon>
        <taxon>Pentapetalae</taxon>
        <taxon>asterids</taxon>
        <taxon>campanulids</taxon>
        <taxon>Asterales</taxon>
        <taxon>Asteraceae</taxon>
        <taxon>Asteroideae</taxon>
        <taxon>Heliantheae alliance</taxon>
        <taxon>Millerieae</taxon>
        <taxon>Smallanthus</taxon>
    </lineage>
</organism>
<protein>
    <submittedName>
        <fullName evidence="1">Uncharacterized protein</fullName>
    </submittedName>
</protein>
<keyword evidence="2" id="KW-1185">Reference proteome</keyword>